<dbReference type="OrthoDB" id="9805098at2"/>
<dbReference type="InterPro" id="IPR052747">
    <property type="entry name" value="TA_system_RelE_toxin"/>
</dbReference>
<dbReference type="KEGG" id="nja:NSJP_3270"/>
<dbReference type="STRING" id="1325564.NSJP_3270"/>
<evidence type="ECO:0000313" key="3">
    <source>
        <dbReference type="Proteomes" id="UP000192042"/>
    </source>
</evidence>
<organism evidence="2 3">
    <name type="scientific">Nitrospira japonica</name>
    <dbReference type="NCBI Taxonomy" id="1325564"/>
    <lineage>
        <taxon>Bacteria</taxon>
        <taxon>Pseudomonadati</taxon>
        <taxon>Nitrospirota</taxon>
        <taxon>Nitrospiria</taxon>
        <taxon>Nitrospirales</taxon>
        <taxon>Nitrospiraceae</taxon>
        <taxon>Nitrospira</taxon>
    </lineage>
</organism>
<keyword evidence="1" id="KW-1277">Toxin-antitoxin system</keyword>
<dbReference type="InterPro" id="IPR035093">
    <property type="entry name" value="RelE/ParE_toxin_dom_sf"/>
</dbReference>
<proteinExistence type="predicted"/>
<accession>A0A1W1I8U3</accession>
<evidence type="ECO:0000313" key="2">
    <source>
        <dbReference type="EMBL" id="SLM49437.1"/>
    </source>
</evidence>
<dbReference type="Proteomes" id="UP000192042">
    <property type="component" value="Chromosome I"/>
</dbReference>
<dbReference type="EMBL" id="LT828648">
    <property type="protein sequence ID" value="SLM49437.1"/>
    <property type="molecule type" value="Genomic_DNA"/>
</dbReference>
<dbReference type="SUPFAM" id="SSF143011">
    <property type="entry name" value="RelE-like"/>
    <property type="match status" value="1"/>
</dbReference>
<sequence length="80" mass="9304">MKYESGCDGVSTYSLCYKPSVERDLHSIPHTIASRLLDRIDRLTSDPFPPQSIKLHGAERLYRLRVGDYRIVYEVDREFA</sequence>
<name>A0A1W1I8U3_9BACT</name>
<dbReference type="Gene3D" id="3.30.2310.20">
    <property type="entry name" value="RelE-like"/>
    <property type="match status" value="1"/>
</dbReference>
<evidence type="ECO:0000256" key="1">
    <source>
        <dbReference type="ARBA" id="ARBA00022649"/>
    </source>
</evidence>
<dbReference type="Pfam" id="PF05016">
    <property type="entry name" value="ParE_toxin"/>
    <property type="match status" value="1"/>
</dbReference>
<gene>
    <name evidence="2" type="ORF">NSJP_3270</name>
</gene>
<protein>
    <submittedName>
        <fullName evidence="2">Addiction module antitoxin</fullName>
    </submittedName>
</protein>
<dbReference type="RefSeq" id="WP_080887658.1">
    <property type="nucleotide sequence ID" value="NZ_LT828648.1"/>
</dbReference>
<dbReference type="PANTHER" id="PTHR38813:SF1">
    <property type="entry name" value="TOXIN RELE1-RELATED"/>
    <property type="match status" value="1"/>
</dbReference>
<dbReference type="AlphaFoldDB" id="A0A1W1I8U3"/>
<dbReference type="InterPro" id="IPR007712">
    <property type="entry name" value="RelE/ParE_toxin"/>
</dbReference>
<dbReference type="PANTHER" id="PTHR38813">
    <property type="match status" value="1"/>
</dbReference>
<keyword evidence="3" id="KW-1185">Reference proteome</keyword>
<reference evidence="2 3" key="1">
    <citation type="submission" date="2017-03" db="EMBL/GenBank/DDBJ databases">
        <authorList>
            <person name="Afonso C.L."/>
            <person name="Miller P.J."/>
            <person name="Scott M.A."/>
            <person name="Spackman E."/>
            <person name="Goraichik I."/>
            <person name="Dimitrov K.M."/>
            <person name="Suarez D.L."/>
            <person name="Swayne D.E."/>
        </authorList>
    </citation>
    <scope>NUCLEOTIDE SEQUENCE [LARGE SCALE GENOMIC DNA]</scope>
    <source>
        <strain evidence="2">Genome sequencing of Nitrospira japonica strain NJ11</strain>
    </source>
</reference>